<organism evidence="1 2">
    <name type="scientific">Pseudomonas prosekii</name>
    <dbReference type="NCBI Taxonomy" id="1148509"/>
    <lineage>
        <taxon>Bacteria</taxon>
        <taxon>Pseudomonadati</taxon>
        <taxon>Pseudomonadota</taxon>
        <taxon>Gammaproteobacteria</taxon>
        <taxon>Pseudomonadales</taxon>
        <taxon>Pseudomonadaceae</taxon>
        <taxon>Pseudomonas</taxon>
    </lineage>
</organism>
<proteinExistence type="predicted"/>
<accession>A0A1H1TYC3</accession>
<sequence>MLNMDIMESTANVEVCTDRVLARIRNRKASLPPMPRARSLAVTSEAKPSKELNAVVLANTLVGYGDNISLDNMAIIENMIKFSKLEATFEVPGDDPKAWYMAFLTCMDQSGCFVADMGYNAYQQSSMQLTMENVVVDIVQAGVAAARTAIPGAAVLSAIADTTLDSLKKTPDAINLFNREVTRSQGVRLAIMPCDQLRNGVILTSLSSIDSLGGSKETSPLFFDWKTAGRDFFQGSTYITFNPTRYAPLKAELEEYLGQYYKAALTNRFQRRRNAIS</sequence>
<evidence type="ECO:0000313" key="2">
    <source>
        <dbReference type="Proteomes" id="UP000198481"/>
    </source>
</evidence>
<evidence type="ECO:0000313" key="1">
    <source>
        <dbReference type="EMBL" id="SDS65248.1"/>
    </source>
</evidence>
<protein>
    <recommendedName>
        <fullName evidence="3">Virulence factor Evf domain-containing protein</fullName>
    </recommendedName>
</protein>
<evidence type="ECO:0008006" key="3">
    <source>
        <dbReference type="Google" id="ProtNLM"/>
    </source>
</evidence>
<dbReference type="RefSeq" id="WP_407009550.1">
    <property type="nucleotide sequence ID" value="NZ_JBJGXP010000013.1"/>
</dbReference>
<dbReference type="AlphaFoldDB" id="A0A1H1TYC3"/>
<gene>
    <name evidence="1" type="ORF">SAMN05216222_1946</name>
</gene>
<dbReference type="Proteomes" id="UP000198481">
    <property type="component" value="Chromosome I"/>
</dbReference>
<name>A0A1H1TYC3_9PSED</name>
<dbReference type="EMBL" id="LT629762">
    <property type="protein sequence ID" value="SDS65248.1"/>
    <property type="molecule type" value="Genomic_DNA"/>
</dbReference>
<reference evidence="1 2" key="1">
    <citation type="submission" date="2016-10" db="EMBL/GenBank/DDBJ databases">
        <authorList>
            <person name="de Groot N.N."/>
        </authorList>
    </citation>
    <scope>NUCLEOTIDE SEQUENCE [LARGE SCALE GENOMIC DNA]</scope>
    <source>
        <strain evidence="1 2">LMG 26867</strain>
    </source>
</reference>